<feature type="transmembrane region" description="Helical" evidence="2">
    <location>
        <begin position="57"/>
        <end position="84"/>
    </location>
</feature>
<dbReference type="AlphaFoldDB" id="A0A4V2Q8M7"/>
<proteinExistence type="predicted"/>
<evidence type="ECO:0000313" key="3">
    <source>
        <dbReference type="EMBL" id="TCL37402.1"/>
    </source>
</evidence>
<organism evidence="3 4">
    <name type="scientific">Anaerospora hongkongensis</name>
    <dbReference type="NCBI Taxonomy" id="244830"/>
    <lineage>
        <taxon>Bacteria</taxon>
        <taxon>Bacillati</taxon>
        <taxon>Bacillota</taxon>
        <taxon>Negativicutes</taxon>
        <taxon>Selenomonadales</taxon>
        <taxon>Sporomusaceae</taxon>
        <taxon>Anaerospora</taxon>
    </lineage>
</organism>
<evidence type="ECO:0000256" key="1">
    <source>
        <dbReference type="SAM" id="MobiDB-lite"/>
    </source>
</evidence>
<keyword evidence="2" id="KW-0472">Membrane</keyword>
<dbReference type="RefSeq" id="WP_132079926.1">
    <property type="nucleotide sequence ID" value="NZ_SLUI01000006.1"/>
</dbReference>
<keyword evidence="2" id="KW-0812">Transmembrane</keyword>
<feature type="compositionally biased region" description="Basic and acidic residues" evidence="1">
    <location>
        <begin position="199"/>
        <end position="209"/>
    </location>
</feature>
<dbReference type="OrthoDB" id="1679483at2"/>
<gene>
    <name evidence="3" type="ORF">EV210_106271</name>
</gene>
<keyword evidence="2" id="KW-1133">Transmembrane helix</keyword>
<dbReference type="EMBL" id="SLUI01000006">
    <property type="protein sequence ID" value="TCL37402.1"/>
    <property type="molecule type" value="Genomic_DNA"/>
</dbReference>
<feature type="transmembrane region" description="Helical" evidence="2">
    <location>
        <begin position="119"/>
        <end position="141"/>
    </location>
</feature>
<protein>
    <submittedName>
        <fullName evidence="3">Uncharacterized protein</fullName>
    </submittedName>
</protein>
<feature type="region of interest" description="Disordered" evidence="1">
    <location>
        <begin position="190"/>
        <end position="209"/>
    </location>
</feature>
<comment type="caution">
    <text evidence="3">The sequence shown here is derived from an EMBL/GenBank/DDBJ whole genome shotgun (WGS) entry which is preliminary data.</text>
</comment>
<name>A0A4V2Q8M7_9FIRM</name>
<keyword evidence="4" id="KW-1185">Reference proteome</keyword>
<sequence>MDLIELIHQTRLELWFYQLTEWRINLFTIRWWMIIAGIAAAYTVWWKYVDKHRLSQILLFGSFIAVFRVIMDDSGASAALWVYAVKRLPLGHALFLNDLTIVPLGFMLVYQYCHSWKTFFLWSVITEAGYSFILLPALAYFDILRIYNWQYSYTFFIMLAVVSIMRAIILTVLRIERSSKYTYSPAPFPSSVHPALKPLEPERIKKQDD</sequence>
<feature type="transmembrane region" description="Helical" evidence="2">
    <location>
        <begin position="153"/>
        <end position="173"/>
    </location>
</feature>
<dbReference type="NCBIfam" id="NF041644">
    <property type="entry name" value="CBO0543_fam"/>
    <property type="match status" value="1"/>
</dbReference>
<reference evidence="3 4" key="1">
    <citation type="submission" date="2019-03" db="EMBL/GenBank/DDBJ databases">
        <title>Genomic Encyclopedia of Type Strains, Phase IV (KMG-IV): sequencing the most valuable type-strain genomes for metagenomic binning, comparative biology and taxonomic classification.</title>
        <authorList>
            <person name="Goeker M."/>
        </authorList>
    </citation>
    <scope>NUCLEOTIDE SEQUENCE [LARGE SCALE GENOMIC DNA]</scope>
    <source>
        <strain evidence="3 4">DSM 15969</strain>
    </source>
</reference>
<evidence type="ECO:0000313" key="4">
    <source>
        <dbReference type="Proteomes" id="UP000295063"/>
    </source>
</evidence>
<dbReference type="InterPro" id="IPR048147">
    <property type="entry name" value="CBO0543-like"/>
</dbReference>
<dbReference type="Proteomes" id="UP000295063">
    <property type="component" value="Unassembled WGS sequence"/>
</dbReference>
<feature type="transmembrane region" description="Helical" evidence="2">
    <location>
        <begin position="24"/>
        <end position="45"/>
    </location>
</feature>
<accession>A0A4V2Q8M7</accession>
<evidence type="ECO:0000256" key="2">
    <source>
        <dbReference type="SAM" id="Phobius"/>
    </source>
</evidence>
<feature type="transmembrane region" description="Helical" evidence="2">
    <location>
        <begin position="90"/>
        <end position="112"/>
    </location>
</feature>